<organism evidence="3 4">
    <name type="scientific">Popillia japonica</name>
    <name type="common">Japanese beetle</name>
    <dbReference type="NCBI Taxonomy" id="7064"/>
    <lineage>
        <taxon>Eukaryota</taxon>
        <taxon>Metazoa</taxon>
        <taxon>Ecdysozoa</taxon>
        <taxon>Arthropoda</taxon>
        <taxon>Hexapoda</taxon>
        <taxon>Insecta</taxon>
        <taxon>Pterygota</taxon>
        <taxon>Neoptera</taxon>
        <taxon>Endopterygota</taxon>
        <taxon>Coleoptera</taxon>
        <taxon>Polyphaga</taxon>
        <taxon>Scarabaeiformia</taxon>
        <taxon>Scarabaeidae</taxon>
        <taxon>Rutelinae</taxon>
        <taxon>Popillia</taxon>
    </lineage>
</organism>
<dbReference type="InterPro" id="IPR029526">
    <property type="entry name" value="PGBD"/>
</dbReference>
<evidence type="ECO:0000259" key="2">
    <source>
        <dbReference type="Pfam" id="PF13843"/>
    </source>
</evidence>
<dbReference type="PANTHER" id="PTHR46599">
    <property type="entry name" value="PIGGYBAC TRANSPOSABLE ELEMENT-DERIVED PROTEIN 4"/>
    <property type="match status" value="1"/>
</dbReference>
<keyword evidence="4" id="KW-1185">Reference proteome</keyword>
<feature type="compositionally biased region" description="Basic and acidic residues" evidence="1">
    <location>
        <begin position="291"/>
        <end position="311"/>
    </location>
</feature>
<dbReference type="EMBL" id="JASPKY010000660">
    <property type="protein sequence ID" value="KAK9687125.1"/>
    <property type="molecule type" value="Genomic_DNA"/>
</dbReference>
<name>A0AAW1ICJ4_POPJA</name>
<dbReference type="PANTHER" id="PTHR46599:SF3">
    <property type="entry name" value="PIGGYBAC TRANSPOSABLE ELEMENT-DERIVED PROTEIN 4"/>
    <property type="match status" value="1"/>
</dbReference>
<feature type="domain" description="PiggyBac transposable element-derived protein" evidence="2">
    <location>
        <begin position="14"/>
        <end position="158"/>
    </location>
</feature>
<evidence type="ECO:0000313" key="4">
    <source>
        <dbReference type="Proteomes" id="UP001458880"/>
    </source>
</evidence>
<proteinExistence type="predicted"/>
<gene>
    <name evidence="3" type="ORF">QE152_g36697</name>
</gene>
<feature type="domain" description="PiggyBac transposable element-derived protein" evidence="2">
    <location>
        <begin position="159"/>
        <end position="308"/>
    </location>
</feature>
<feature type="region of interest" description="Disordered" evidence="1">
    <location>
        <begin position="291"/>
        <end position="350"/>
    </location>
</feature>
<dbReference type="AlphaFoldDB" id="A0AAW1ICJ4"/>
<protein>
    <submittedName>
        <fullName evidence="3">Transposase IS4</fullName>
    </submittedName>
</protein>
<comment type="caution">
    <text evidence="3">The sequence shown here is derived from an EMBL/GenBank/DDBJ whole genome shotgun (WGS) entry which is preliminary data.</text>
</comment>
<sequence length="350" mass="39816">MDHTISGILALAGPIDYFPLFLPSDIIQILVDKTNLYATQVIETAKYITPSSRLHGWTPTDANEMKQFVGLLGWMGIVKVAELPNYWSKNELPNYWSKSKLFSFDLPKKVMVRIRFELLLRCWHFADINSSIPGDCTHKINNVFQKFVENFKKVYTPDKGYTWNVKVYVGRDLTGDPTQMASQNVTLNLIQDLLGDGRTLYVDNFYTSVPLAYQLLEQKTHLVGTLRFNRKYIPTEVKHARLRNGDIIAKESQEGVTILKWSDKRNVPVLSACLLGTETVVIKSKQQTETTKPKCIADYDTGKSPVDKTIGEDFSDDVDTDGEDNVETRNDNSETEEEDESQPEDESDVQ</sequence>
<dbReference type="Pfam" id="PF13843">
    <property type="entry name" value="DDE_Tnp_1_7"/>
    <property type="match status" value="2"/>
</dbReference>
<dbReference type="Proteomes" id="UP001458880">
    <property type="component" value="Unassembled WGS sequence"/>
</dbReference>
<reference evidence="3 4" key="1">
    <citation type="journal article" date="2024" name="BMC Genomics">
        <title>De novo assembly and annotation of Popillia japonica's genome with initial clues to its potential as an invasive pest.</title>
        <authorList>
            <person name="Cucini C."/>
            <person name="Boschi S."/>
            <person name="Funari R."/>
            <person name="Cardaioli E."/>
            <person name="Iannotti N."/>
            <person name="Marturano G."/>
            <person name="Paoli F."/>
            <person name="Bruttini M."/>
            <person name="Carapelli A."/>
            <person name="Frati F."/>
            <person name="Nardi F."/>
        </authorList>
    </citation>
    <scope>NUCLEOTIDE SEQUENCE [LARGE SCALE GENOMIC DNA]</scope>
    <source>
        <strain evidence="3">DMR45628</strain>
    </source>
</reference>
<accession>A0AAW1ICJ4</accession>
<feature type="compositionally biased region" description="Acidic residues" evidence="1">
    <location>
        <begin position="333"/>
        <end position="350"/>
    </location>
</feature>
<evidence type="ECO:0000313" key="3">
    <source>
        <dbReference type="EMBL" id="KAK9687125.1"/>
    </source>
</evidence>
<evidence type="ECO:0000256" key="1">
    <source>
        <dbReference type="SAM" id="MobiDB-lite"/>
    </source>
</evidence>
<feature type="compositionally biased region" description="Acidic residues" evidence="1">
    <location>
        <begin position="313"/>
        <end position="325"/>
    </location>
</feature>